<dbReference type="PANTHER" id="PTHR45663">
    <property type="entry name" value="GEO12009P1"/>
    <property type="match status" value="1"/>
</dbReference>
<reference evidence="12 13" key="1">
    <citation type="submission" date="2017-09" db="EMBL/GenBank/DDBJ databases">
        <title>Bacterial strain isolated from the female urinary microbiota.</title>
        <authorList>
            <person name="Thomas-White K."/>
            <person name="Kumar N."/>
            <person name="Forster S."/>
            <person name="Putonti C."/>
            <person name="Lawley T."/>
            <person name="Wolfe A.J."/>
        </authorList>
    </citation>
    <scope>NUCLEOTIDE SEQUENCE [LARGE SCALE GENOMIC DNA]</scope>
    <source>
        <strain evidence="12 13">UMB0792</strain>
    </source>
</reference>
<feature type="site" description="Deprotonates C-terminal active site Cys" evidence="9">
    <location>
        <position position="26"/>
    </location>
</feature>
<evidence type="ECO:0000256" key="1">
    <source>
        <dbReference type="ARBA" id="ARBA00003318"/>
    </source>
</evidence>
<dbReference type="CDD" id="cd02947">
    <property type="entry name" value="TRX_family"/>
    <property type="match status" value="1"/>
</dbReference>
<name>A0A2N6T673_9CORY</name>
<dbReference type="PRINTS" id="PR00421">
    <property type="entry name" value="THIOREDOXIN"/>
</dbReference>
<keyword evidence="6 10" id="KW-0676">Redox-active center</keyword>
<keyword evidence="5 10" id="KW-1015">Disulfide bond</keyword>
<evidence type="ECO:0000256" key="9">
    <source>
        <dbReference type="PIRSR" id="PIRSR000077-1"/>
    </source>
</evidence>
<dbReference type="RefSeq" id="WP_102723611.1">
    <property type="nucleotide sequence ID" value="NZ_PNHG01000004.1"/>
</dbReference>
<evidence type="ECO:0000256" key="7">
    <source>
        <dbReference type="NCBIfam" id="TIGR01068"/>
    </source>
</evidence>
<dbReference type="PROSITE" id="PS51352">
    <property type="entry name" value="THIOREDOXIN_2"/>
    <property type="match status" value="1"/>
</dbReference>
<dbReference type="EMBL" id="PNHG01000004">
    <property type="protein sequence ID" value="PMC64792.1"/>
    <property type="molecule type" value="Genomic_DNA"/>
</dbReference>
<keyword evidence="4" id="KW-0249">Electron transport</keyword>
<dbReference type="InterPro" id="IPR013766">
    <property type="entry name" value="Thioredoxin_domain"/>
</dbReference>
<dbReference type="PROSITE" id="PS00194">
    <property type="entry name" value="THIOREDOXIN_1"/>
    <property type="match status" value="1"/>
</dbReference>
<evidence type="ECO:0000313" key="13">
    <source>
        <dbReference type="Proteomes" id="UP000235836"/>
    </source>
</evidence>
<evidence type="ECO:0000256" key="2">
    <source>
        <dbReference type="ARBA" id="ARBA00008987"/>
    </source>
</evidence>
<dbReference type="SUPFAM" id="SSF52833">
    <property type="entry name" value="Thioredoxin-like"/>
    <property type="match status" value="1"/>
</dbReference>
<dbReference type="Pfam" id="PF00085">
    <property type="entry name" value="Thioredoxin"/>
    <property type="match status" value="1"/>
</dbReference>
<evidence type="ECO:0000256" key="5">
    <source>
        <dbReference type="ARBA" id="ARBA00023157"/>
    </source>
</evidence>
<keyword evidence="3" id="KW-0813">Transport</keyword>
<dbReference type="InterPro" id="IPR036249">
    <property type="entry name" value="Thioredoxin-like_sf"/>
</dbReference>
<sequence length="107" mass="11790">MSGSIEANQVTFKQEVIDSDVPVLVDFWADWCGPCHRLAPALEDVAEELAGRAKVVKVNVDQERVLAATYQVMSIPNLLIFKGGEVVENFVGVEPKEDIIARLEAHI</sequence>
<dbReference type="PANTHER" id="PTHR45663:SF11">
    <property type="entry name" value="GEO12009P1"/>
    <property type="match status" value="1"/>
</dbReference>
<evidence type="ECO:0000256" key="4">
    <source>
        <dbReference type="ARBA" id="ARBA00022982"/>
    </source>
</evidence>
<organism evidence="12 13">
    <name type="scientific">Corynebacterium tuscaniense</name>
    <dbReference type="NCBI Taxonomy" id="302449"/>
    <lineage>
        <taxon>Bacteria</taxon>
        <taxon>Bacillati</taxon>
        <taxon>Actinomycetota</taxon>
        <taxon>Actinomycetes</taxon>
        <taxon>Mycobacteriales</taxon>
        <taxon>Corynebacteriaceae</taxon>
        <taxon>Corynebacterium</taxon>
    </lineage>
</organism>
<feature type="site" description="Contributes to redox potential value" evidence="9">
    <location>
        <position position="34"/>
    </location>
</feature>
<evidence type="ECO:0000256" key="6">
    <source>
        <dbReference type="ARBA" id="ARBA00023284"/>
    </source>
</evidence>
<dbReference type="Gene3D" id="3.40.30.10">
    <property type="entry name" value="Glutaredoxin"/>
    <property type="match status" value="1"/>
</dbReference>
<dbReference type="PIRSF" id="PIRSF000077">
    <property type="entry name" value="Thioredoxin"/>
    <property type="match status" value="1"/>
</dbReference>
<dbReference type="Proteomes" id="UP000235836">
    <property type="component" value="Unassembled WGS sequence"/>
</dbReference>
<comment type="similarity">
    <text evidence="2 8">Belongs to the thioredoxin family.</text>
</comment>
<evidence type="ECO:0000259" key="11">
    <source>
        <dbReference type="PROSITE" id="PS51352"/>
    </source>
</evidence>
<dbReference type="FunFam" id="3.40.30.10:FF:000001">
    <property type="entry name" value="Thioredoxin"/>
    <property type="match status" value="1"/>
</dbReference>
<dbReference type="GO" id="GO:0045454">
    <property type="term" value="P:cell redox homeostasis"/>
    <property type="evidence" value="ECO:0007669"/>
    <property type="project" value="TreeGrafter"/>
</dbReference>
<dbReference type="NCBIfam" id="TIGR01068">
    <property type="entry name" value="thioredoxin"/>
    <property type="match status" value="1"/>
</dbReference>
<protein>
    <recommendedName>
        <fullName evidence="7 8">Thioredoxin</fullName>
    </recommendedName>
</protein>
<evidence type="ECO:0000256" key="10">
    <source>
        <dbReference type="PIRSR" id="PIRSR000077-4"/>
    </source>
</evidence>
<evidence type="ECO:0000313" key="12">
    <source>
        <dbReference type="EMBL" id="PMC64792.1"/>
    </source>
</evidence>
<dbReference type="GO" id="GO:0005829">
    <property type="term" value="C:cytosol"/>
    <property type="evidence" value="ECO:0007669"/>
    <property type="project" value="TreeGrafter"/>
</dbReference>
<gene>
    <name evidence="12" type="primary">trxA</name>
    <name evidence="12" type="ORF">CJ203_03810</name>
</gene>
<accession>A0A2N6T673</accession>
<dbReference type="GO" id="GO:0015035">
    <property type="term" value="F:protein-disulfide reductase activity"/>
    <property type="evidence" value="ECO:0007669"/>
    <property type="project" value="UniProtKB-UniRule"/>
</dbReference>
<dbReference type="InterPro" id="IPR005746">
    <property type="entry name" value="Thioredoxin"/>
</dbReference>
<dbReference type="AlphaFoldDB" id="A0A2N6T673"/>
<evidence type="ECO:0000256" key="3">
    <source>
        <dbReference type="ARBA" id="ARBA00022448"/>
    </source>
</evidence>
<feature type="site" description="Contributes to redox potential value" evidence="9">
    <location>
        <position position="33"/>
    </location>
</feature>
<feature type="domain" description="Thioredoxin" evidence="11">
    <location>
        <begin position="1"/>
        <end position="107"/>
    </location>
</feature>
<feature type="active site" description="Nucleophile" evidence="9">
    <location>
        <position position="35"/>
    </location>
</feature>
<feature type="disulfide bond" description="Redox-active" evidence="10">
    <location>
        <begin position="32"/>
        <end position="35"/>
    </location>
</feature>
<proteinExistence type="inferred from homology"/>
<dbReference type="InterPro" id="IPR017937">
    <property type="entry name" value="Thioredoxin_CS"/>
</dbReference>
<feature type="active site" description="Nucleophile" evidence="9">
    <location>
        <position position="32"/>
    </location>
</feature>
<comment type="caution">
    <text evidence="12">The sequence shown here is derived from an EMBL/GenBank/DDBJ whole genome shotgun (WGS) entry which is preliminary data.</text>
</comment>
<keyword evidence="13" id="KW-1185">Reference proteome</keyword>
<evidence type="ECO:0000256" key="8">
    <source>
        <dbReference type="PIRNR" id="PIRNR000077"/>
    </source>
</evidence>
<comment type="function">
    <text evidence="1">Participates in various redox reactions through the reversible oxidation of its active center dithiol to a disulfide and catalyzes dithiol-disulfide exchange reactions.</text>
</comment>